<dbReference type="CDD" id="cd18186">
    <property type="entry name" value="BTB_POZ_ZBTB_KLHL-like"/>
    <property type="match status" value="1"/>
</dbReference>
<dbReference type="Proteomes" id="UP001154329">
    <property type="component" value="Chromosome 2"/>
</dbReference>
<gene>
    <name evidence="2" type="ORF">APHIGO_LOCUS4014</name>
</gene>
<keyword evidence="3" id="KW-1185">Reference proteome</keyword>
<dbReference type="AlphaFoldDB" id="A0A9P0NIN1"/>
<organism evidence="2 3">
    <name type="scientific">Aphis gossypii</name>
    <name type="common">Cotton aphid</name>
    <dbReference type="NCBI Taxonomy" id="80765"/>
    <lineage>
        <taxon>Eukaryota</taxon>
        <taxon>Metazoa</taxon>
        <taxon>Ecdysozoa</taxon>
        <taxon>Arthropoda</taxon>
        <taxon>Hexapoda</taxon>
        <taxon>Insecta</taxon>
        <taxon>Pterygota</taxon>
        <taxon>Neoptera</taxon>
        <taxon>Paraneoptera</taxon>
        <taxon>Hemiptera</taxon>
        <taxon>Sternorrhyncha</taxon>
        <taxon>Aphidomorpha</taxon>
        <taxon>Aphidoidea</taxon>
        <taxon>Aphididae</taxon>
        <taxon>Aphidini</taxon>
        <taxon>Aphis</taxon>
        <taxon>Aphis</taxon>
    </lineage>
</organism>
<proteinExistence type="predicted"/>
<accession>A0A9P0NIN1</accession>
<dbReference type="Pfam" id="PF00651">
    <property type="entry name" value="BTB"/>
    <property type="match status" value="1"/>
</dbReference>
<dbReference type="PROSITE" id="PS50097">
    <property type="entry name" value="BTB"/>
    <property type="match status" value="1"/>
</dbReference>
<dbReference type="EMBL" id="OU899035">
    <property type="protein sequence ID" value="CAH1720508.1"/>
    <property type="molecule type" value="Genomic_DNA"/>
</dbReference>
<sequence>MNYDNLSPSSSQNQVQRSREQFPTRYYFTFEVLVVCDVKLTTDDGAVIYARKNDLVNASDYFNAMFNKFNENYKDHIVILKELDSFAFKLIIDFIYSGLIDVTEIDLEV</sequence>
<dbReference type="InterPro" id="IPR011333">
    <property type="entry name" value="SKP1/BTB/POZ_sf"/>
</dbReference>
<feature type="domain" description="BTB" evidence="1">
    <location>
        <begin position="36"/>
        <end position="104"/>
    </location>
</feature>
<protein>
    <recommendedName>
        <fullName evidence="1">BTB domain-containing protein</fullName>
    </recommendedName>
</protein>
<evidence type="ECO:0000313" key="2">
    <source>
        <dbReference type="EMBL" id="CAH1720508.1"/>
    </source>
</evidence>
<evidence type="ECO:0000259" key="1">
    <source>
        <dbReference type="PROSITE" id="PS50097"/>
    </source>
</evidence>
<reference evidence="2" key="2">
    <citation type="submission" date="2022-10" db="EMBL/GenBank/DDBJ databases">
        <authorList>
            <consortium name="ENA_rothamsted_submissions"/>
            <consortium name="culmorum"/>
            <person name="King R."/>
        </authorList>
    </citation>
    <scope>NUCLEOTIDE SEQUENCE</scope>
</reference>
<dbReference type="Gene3D" id="3.30.710.10">
    <property type="entry name" value="Potassium Channel Kv1.1, Chain A"/>
    <property type="match status" value="1"/>
</dbReference>
<evidence type="ECO:0000313" key="3">
    <source>
        <dbReference type="Proteomes" id="UP001154329"/>
    </source>
</evidence>
<dbReference type="InterPro" id="IPR000210">
    <property type="entry name" value="BTB/POZ_dom"/>
</dbReference>
<dbReference type="SUPFAM" id="SSF54695">
    <property type="entry name" value="POZ domain"/>
    <property type="match status" value="1"/>
</dbReference>
<name>A0A9P0NIN1_APHGO</name>
<reference evidence="2" key="1">
    <citation type="submission" date="2022-02" db="EMBL/GenBank/DDBJ databases">
        <authorList>
            <person name="King R."/>
        </authorList>
    </citation>
    <scope>NUCLEOTIDE SEQUENCE</scope>
</reference>